<evidence type="ECO:0000313" key="2">
    <source>
        <dbReference type="EMBL" id="MBR7834238.1"/>
    </source>
</evidence>
<dbReference type="Pfam" id="PF19289">
    <property type="entry name" value="PmbA_TldD_3rd"/>
    <property type="match status" value="1"/>
</dbReference>
<organism evidence="2 3">
    <name type="scientific">Actinospica durhamensis</name>
    <dbReference type="NCBI Taxonomy" id="1508375"/>
    <lineage>
        <taxon>Bacteria</taxon>
        <taxon>Bacillati</taxon>
        <taxon>Actinomycetota</taxon>
        <taxon>Actinomycetes</taxon>
        <taxon>Catenulisporales</taxon>
        <taxon>Actinospicaceae</taxon>
        <taxon>Actinospica</taxon>
    </lineage>
</organism>
<evidence type="ECO:0000313" key="3">
    <source>
        <dbReference type="Proteomes" id="UP000675781"/>
    </source>
</evidence>
<protein>
    <submittedName>
        <fullName evidence="2">TldD/PmbA family protein</fullName>
    </submittedName>
</protein>
<dbReference type="Gene3D" id="3.30.2290.10">
    <property type="entry name" value="PmbA/TldD superfamily"/>
    <property type="match status" value="1"/>
</dbReference>
<dbReference type="InterPro" id="IPR036059">
    <property type="entry name" value="TldD/PmbA_sf"/>
</dbReference>
<evidence type="ECO:0000259" key="1">
    <source>
        <dbReference type="Pfam" id="PF19289"/>
    </source>
</evidence>
<dbReference type="PANTHER" id="PTHR43666:SF1">
    <property type="entry name" value="CONSERVED PROTEIN"/>
    <property type="match status" value="1"/>
</dbReference>
<feature type="domain" description="Metalloprotease TldD/E C-terminal" evidence="1">
    <location>
        <begin position="223"/>
        <end position="461"/>
    </location>
</feature>
<dbReference type="RefSeq" id="WP_212528758.1">
    <property type="nucleotide sequence ID" value="NZ_JAGSOG010000052.1"/>
</dbReference>
<proteinExistence type="predicted"/>
<dbReference type="AlphaFoldDB" id="A0A941IRT2"/>
<sequence length="465" mass="48750">MSVQTETELDLAARVLELARASAGPAADVDVSVGRVALALTRFADSYIHQNVADTTTEVRLRIHSEGRTTSASSTLVGTDALREMVERTVAAAKVSPLDPGWPGLIGPTPVLPSHDIDEAVIEASPADRASRVRDYVEAVGELTAAGYFRTRYWTTAYANSAGQAVSGSCTEAALDAIAKTASLSDGVARQASRRIADIDGAVHGVRAAAKARAWDGAVEIEPGTYEVVLEPTAVADVLYCLGNFGFNGKLVNEHQSFLEFGSTQMDPSVTLVDDGVSAFAAGLPFDSEGTPRTRLLLVENGVSRAAAYDRRAAAAAGIAGNGYAGLDSAAHGMSPHNIRLEPSAGPAPVEVEGPASNSSVQALVAQVERGLLVTDHFYTRCLDPRRVVMTGLTRNGTWLIENGEIVRPVKNMRFTQSYSEAFGPGNVLAIGDHAIALPYNYGPNSATAPGLRLAAWKFTGGASG</sequence>
<dbReference type="InterPro" id="IPR045569">
    <property type="entry name" value="Metalloprtase-TldD/E_C"/>
</dbReference>
<accession>A0A941IRT2</accession>
<dbReference type="PANTHER" id="PTHR43666">
    <property type="entry name" value="TLDD PROTEIN"/>
    <property type="match status" value="1"/>
</dbReference>
<dbReference type="SUPFAM" id="SSF111283">
    <property type="entry name" value="Putative modulator of DNA gyrase, PmbA/TldD"/>
    <property type="match status" value="1"/>
</dbReference>
<dbReference type="GO" id="GO:0006508">
    <property type="term" value="P:proteolysis"/>
    <property type="evidence" value="ECO:0007669"/>
    <property type="project" value="InterPro"/>
</dbReference>
<gene>
    <name evidence="2" type="ORF">KDL01_13265</name>
</gene>
<comment type="caution">
    <text evidence="2">The sequence shown here is derived from an EMBL/GenBank/DDBJ whole genome shotgun (WGS) entry which is preliminary data.</text>
</comment>
<dbReference type="GO" id="GO:0008237">
    <property type="term" value="F:metallopeptidase activity"/>
    <property type="evidence" value="ECO:0007669"/>
    <property type="project" value="InterPro"/>
</dbReference>
<dbReference type="Proteomes" id="UP000675781">
    <property type="component" value="Unassembled WGS sequence"/>
</dbReference>
<dbReference type="EMBL" id="JAGSOG010000052">
    <property type="protein sequence ID" value="MBR7834238.1"/>
    <property type="molecule type" value="Genomic_DNA"/>
</dbReference>
<keyword evidence="3" id="KW-1185">Reference proteome</keyword>
<name>A0A941IRT2_9ACTN</name>
<reference evidence="2" key="1">
    <citation type="submission" date="2021-04" db="EMBL/GenBank/DDBJ databases">
        <title>Genome based classification of Actinospica acidithermotolerans sp. nov., an actinobacterium isolated from an Indonesian hot spring.</title>
        <authorList>
            <person name="Kusuma A.B."/>
            <person name="Putra K.E."/>
            <person name="Nafisah S."/>
            <person name="Loh J."/>
            <person name="Nouioui I."/>
            <person name="Goodfellow M."/>
        </authorList>
    </citation>
    <scope>NUCLEOTIDE SEQUENCE</scope>
    <source>
        <strain evidence="2">CSCA 57</strain>
    </source>
</reference>
<dbReference type="InterPro" id="IPR035068">
    <property type="entry name" value="TldD/PmbA_N"/>
</dbReference>